<dbReference type="PANTHER" id="PTHR35842:SF1">
    <property type="entry name" value="SI:CH211-67E16.11"/>
    <property type="match status" value="1"/>
</dbReference>
<accession>A0A914XRI3</accession>
<dbReference type="AlphaFoldDB" id="A0A914XRI3"/>
<dbReference type="WBParaSite" id="PSAMB.scaffold91size81377.g1596.t1">
    <property type="protein sequence ID" value="PSAMB.scaffold91size81377.g1596.t1"/>
    <property type="gene ID" value="PSAMB.scaffold91size81377.g1596"/>
</dbReference>
<feature type="chain" id="PRO_5037018866" evidence="1">
    <location>
        <begin position="17"/>
        <end position="494"/>
    </location>
</feature>
<evidence type="ECO:0000256" key="1">
    <source>
        <dbReference type="SAM" id="SignalP"/>
    </source>
</evidence>
<feature type="signal peptide" evidence="1">
    <location>
        <begin position="1"/>
        <end position="16"/>
    </location>
</feature>
<name>A0A914XRI3_9BILA</name>
<protein>
    <submittedName>
        <fullName evidence="3">Uncharacterized protein</fullName>
    </submittedName>
</protein>
<reference evidence="3" key="1">
    <citation type="submission" date="2022-11" db="UniProtKB">
        <authorList>
            <consortium name="WormBaseParasite"/>
        </authorList>
    </citation>
    <scope>IDENTIFICATION</scope>
</reference>
<keyword evidence="2" id="KW-1185">Reference proteome</keyword>
<sequence length="494" mass="55652">MQLFVLLLLYAVFADCATTTLSYLNNWSNERVYWYTRAAVELIEQTDCMTTCFASPDQCQQLKTRLANPALVNIYSTESNSNERFIASLPEYELDEHDDFLVIDPFPDRPFGHAVAVFFVDSVSEVECRWLDGNYIGNLGSAGRCVHWAKNKNCGRNRTERKEHRHINGCAINFLPAVFSTDTRSSGGKTEQRLKCQSVAGFARCPLLALTNGTTPCDSLACEHELFRRLEPHCGLFQKCDHAVIVQGGWTGATTDGDRMAEMRSALSAVGFMGANVRAFDKDRRTLAEAEADAAVFPASKRLVRKAISSVCQLHYCVDTFVVVLKAPSLSNGDVLLWDSNGNGRADTDEVYRVSELIEDLSDCGAAQTIVLLDTPHGRRIISAIKEHHSSSVVLAYAASSNYSRSEFSDRWTKGRLRDRCVKDVFKWVSLERSVNREPLERKTIFGAPCDRRLDERHLAEYRRCHSVPTYEFFRSSGSPTLPGRPLRHRRRQH</sequence>
<evidence type="ECO:0000313" key="2">
    <source>
        <dbReference type="Proteomes" id="UP000887566"/>
    </source>
</evidence>
<evidence type="ECO:0000313" key="3">
    <source>
        <dbReference type="WBParaSite" id="PSAMB.scaffold91size81377.g1596.t1"/>
    </source>
</evidence>
<dbReference type="PANTHER" id="PTHR35842">
    <property type="entry name" value="SI:CH211-67E16.11"/>
    <property type="match status" value="1"/>
</dbReference>
<organism evidence="2 3">
    <name type="scientific">Plectus sambesii</name>
    <dbReference type="NCBI Taxonomy" id="2011161"/>
    <lineage>
        <taxon>Eukaryota</taxon>
        <taxon>Metazoa</taxon>
        <taxon>Ecdysozoa</taxon>
        <taxon>Nematoda</taxon>
        <taxon>Chromadorea</taxon>
        <taxon>Plectida</taxon>
        <taxon>Plectina</taxon>
        <taxon>Plectoidea</taxon>
        <taxon>Plectidae</taxon>
        <taxon>Plectus</taxon>
    </lineage>
</organism>
<keyword evidence="1" id="KW-0732">Signal</keyword>
<proteinExistence type="predicted"/>
<dbReference type="Proteomes" id="UP000887566">
    <property type="component" value="Unplaced"/>
</dbReference>